<feature type="transmembrane region" description="Helical" evidence="6">
    <location>
        <begin position="159"/>
        <end position="184"/>
    </location>
</feature>
<gene>
    <name evidence="8" type="ORF">WJX81_008175</name>
</gene>
<dbReference type="EMBL" id="JALJOU010000035">
    <property type="protein sequence ID" value="KAK9833577.1"/>
    <property type="molecule type" value="Genomic_DNA"/>
</dbReference>
<evidence type="ECO:0000256" key="2">
    <source>
        <dbReference type="ARBA" id="ARBA00022448"/>
    </source>
</evidence>
<feature type="transmembrane region" description="Helical" evidence="6">
    <location>
        <begin position="196"/>
        <end position="216"/>
    </location>
</feature>
<feature type="transmembrane region" description="Helical" evidence="6">
    <location>
        <begin position="264"/>
        <end position="284"/>
    </location>
</feature>
<keyword evidence="2" id="KW-0813">Transport</keyword>
<keyword evidence="4 6" id="KW-1133">Transmembrane helix</keyword>
<dbReference type="GO" id="GO:0022857">
    <property type="term" value="F:transmembrane transporter activity"/>
    <property type="evidence" value="ECO:0007669"/>
    <property type="project" value="InterPro"/>
</dbReference>
<dbReference type="SUPFAM" id="SSF103473">
    <property type="entry name" value="MFS general substrate transporter"/>
    <property type="match status" value="1"/>
</dbReference>
<dbReference type="GO" id="GO:0016020">
    <property type="term" value="C:membrane"/>
    <property type="evidence" value="ECO:0007669"/>
    <property type="project" value="UniProtKB-SubCell"/>
</dbReference>
<comment type="subcellular location">
    <subcellularLocation>
        <location evidence="1">Membrane</location>
        <topology evidence="1">Multi-pass membrane protein</topology>
    </subcellularLocation>
</comment>
<feature type="transmembrane region" description="Helical" evidence="6">
    <location>
        <begin position="69"/>
        <end position="90"/>
    </location>
</feature>
<evidence type="ECO:0000256" key="3">
    <source>
        <dbReference type="ARBA" id="ARBA00022692"/>
    </source>
</evidence>
<dbReference type="InterPro" id="IPR020846">
    <property type="entry name" value="MFS_dom"/>
</dbReference>
<dbReference type="Proteomes" id="UP001445335">
    <property type="component" value="Unassembled WGS sequence"/>
</dbReference>
<feature type="transmembrane region" description="Helical" evidence="6">
    <location>
        <begin position="102"/>
        <end position="120"/>
    </location>
</feature>
<reference evidence="8 9" key="1">
    <citation type="journal article" date="2024" name="Nat. Commun.">
        <title>Phylogenomics reveals the evolutionary origins of lichenization in chlorophyte algae.</title>
        <authorList>
            <person name="Puginier C."/>
            <person name="Libourel C."/>
            <person name="Otte J."/>
            <person name="Skaloud P."/>
            <person name="Haon M."/>
            <person name="Grisel S."/>
            <person name="Petersen M."/>
            <person name="Berrin J.G."/>
            <person name="Delaux P.M."/>
            <person name="Dal Grande F."/>
            <person name="Keller J."/>
        </authorList>
    </citation>
    <scope>NUCLEOTIDE SEQUENCE [LARGE SCALE GENOMIC DNA]</scope>
    <source>
        <strain evidence="8 9">SAG 245.80</strain>
    </source>
</reference>
<feature type="transmembrane region" description="Helical" evidence="6">
    <location>
        <begin position="320"/>
        <end position="340"/>
    </location>
</feature>
<keyword evidence="5 6" id="KW-0472">Membrane</keyword>
<comment type="caution">
    <text evidence="8">The sequence shown here is derived from an EMBL/GenBank/DDBJ whole genome shotgun (WGS) entry which is preliminary data.</text>
</comment>
<dbReference type="AlphaFoldDB" id="A0AAW1RIR0"/>
<evidence type="ECO:0000256" key="4">
    <source>
        <dbReference type="ARBA" id="ARBA00022989"/>
    </source>
</evidence>
<feature type="transmembrane region" description="Helical" evidence="6">
    <location>
        <begin position="412"/>
        <end position="431"/>
    </location>
</feature>
<evidence type="ECO:0000313" key="8">
    <source>
        <dbReference type="EMBL" id="KAK9833577.1"/>
    </source>
</evidence>
<evidence type="ECO:0000256" key="1">
    <source>
        <dbReference type="ARBA" id="ARBA00004141"/>
    </source>
</evidence>
<organism evidence="8 9">
    <name type="scientific">Elliptochloris bilobata</name>
    <dbReference type="NCBI Taxonomy" id="381761"/>
    <lineage>
        <taxon>Eukaryota</taxon>
        <taxon>Viridiplantae</taxon>
        <taxon>Chlorophyta</taxon>
        <taxon>core chlorophytes</taxon>
        <taxon>Trebouxiophyceae</taxon>
        <taxon>Trebouxiophyceae incertae sedis</taxon>
        <taxon>Elliptochloris clade</taxon>
        <taxon>Elliptochloris</taxon>
    </lineage>
</organism>
<feature type="transmembrane region" description="Helical" evidence="6">
    <location>
        <begin position="126"/>
        <end position="152"/>
    </location>
</feature>
<dbReference type="PROSITE" id="PS50850">
    <property type="entry name" value="MFS"/>
    <property type="match status" value="1"/>
</dbReference>
<evidence type="ECO:0000256" key="6">
    <source>
        <dbReference type="SAM" id="Phobius"/>
    </source>
</evidence>
<feature type="transmembrane region" description="Helical" evidence="6">
    <location>
        <begin position="352"/>
        <end position="372"/>
    </location>
</feature>
<sequence>MRRRFTAFDVEDRVGQKVTLSSQAQAAVRHKLMWALCPCGFLITFLTYLDRSSLAFAAPQMLADLHLDSATYGLGAGLLFATYSVLMMPGTMLVEWLGAPNGLSAATVAWGLVTALTSLVRGAPSFFAARLALGAAEACCFPGIWVHLTLFFTEAEMTLTYSIVLAGTLLSLALGGPMAAGLLLLDGALGLRGWQWLFIAEGALTALCGILLRCVLVSSPADAWCLTEEERAWAVQRKCTADEAATAQDPASMCIWRWILQWRLWLLGFCFYLVQTTFFAVIFWTPLILEAILSGNFAAGVVKHKPSPDQRVEAAHTSHLALLSTVLYVPAGLALCALAFTSMRFRERNLHCFISLAFSGAAFILVPTAMAARGAASGYALLVLAALGITGAWGPIASWPALLLAGRSRAPGYAFFNSFAGWGGFTGPYILGMLSAHGPSDGVRNPCRSASDHH</sequence>
<evidence type="ECO:0000256" key="5">
    <source>
        <dbReference type="ARBA" id="ARBA00023136"/>
    </source>
</evidence>
<keyword evidence="3 6" id="KW-0812">Transmembrane</keyword>
<evidence type="ECO:0000313" key="9">
    <source>
        <dbReference type="Proteomes" id="UP001445335"/>
    </source>
</evidence>
<dbReference type="PANTHER" id="PTHR43791">
    <property type="entry name" value="PERMEASE-RELATED"/>
    <property type="match status" value="1"/>
</dbReference>
<proteinExistence type="predicted"/>
<dbReference type="InterPro" id="IPR036259">
    <property type="entry name" value="MFS_trans_sf"/>
</dbReference>
<dbReference type="InterPro" id="IPR011701">
    <property type="entry name" value="MFS"/>
</dbReference>
<dbReference type="Gene3D" id="1.20.1250.20">
    <property type="entry name" value="MFS general substrate transporter like domains"/>
    <property type="match status" value="2"/>
</dbReference>
<feature type="domain" description="Major facilitator superfamily (MFS) profile" evidence="7">
    <location>
        <begin position="36"/>
        <end position="454"/>
    </location>
</feature>
<keyword evidence="9" id="KW-1185">Reference proteome</keyword>
<accession>A0AAW1RIR0</accession>
<evidence type="ECO:0000259" key="7">
    <source>
        <dbReference type="PROSITE" id="PS50850"/>
    </source>
</evidence>
<feature type="transmembrane region" description="Helical" evidence="6">
    <location>
        <begin position="378"/>
        <end position="405"/>
    </location>
</feature>
<feature type="transmembrane region" description="Helical" evidence="6">
    <location>
        <begin position="32"/>
        <end position="49"/>
    </location>
</feature>
<protein>
    <recommendedName>
        <fullName evidence="7">Major facilitator superfamily (MFS) profile domain-containing protein</fullName>
    </recommendedName>
</protein>
<dbReference type="Pfam" id="PF07690">
    <property type="entry name" value="MFS_1"/>
    <property type="match status" value="1"/>
</dbReference>
<name>A0AAW1RIR0_9CHLO</name>
<dbReference type="PANTHER" id="PTHR43791:SF36">
    <property type="entry name" value="TRANSPORTER, PUTATIVE (AFU_ORTHOLOGUE AFUA_6G08340)-RELATED"/>
    <property type="match status" value="1"/>
</dbReference>